<dbReference type="AlphaFoldDB" id="U3JRN6"/>
<dbReference type="GeneTree" id="ENSGT00940000174391"/>
<reference evidence="1" key="2">
    <citation type="submission" date="2025-08" db="UniProtKB">
        <authorList>
            <consortium name="Ensembl"/>
        </authorList>
    </citation>
    <scope>IDENTIFICATION</scope>
</reference>
<proteinExistence type="predicted"/>
<dbReference type="eggNOG" id="ENOG502QQAX">
    <property type="taxonomic scope" value="Eukaryota"/>
</dbReference>
<reference evidence="1 2" key="1">
    <citation type="journal article" date="2012" name="Nature">
        <title>The genomic landscape of species divergence in Ficedula flycatchers.</title>
        <authorList>
            <person name="Ellegren H."/>
            <person name="Smeds L."/>
            <person name="Burri R."/>
            <person name="Olason P.I."/>
            <person name="Backstrom N."/>
            <person name="Kawakami T."/>
            <person name="Kunstner A."/>
            <person name="Makinen H."/>
            <person name="Nadachowska-Brzyska K."/>
            <person name="Qvarnstrom A."/>
            <person name="Uebbing S."/>
            <person name="Wolf J.B."/>
        </authorList>
    </citation>
    <scope>NUCLEOTIDE SEQUENCE [LARGE SCALE GENOMIC DNA]</scope>
</reference>
<dbReference type="HOGENOM" id="CLU_2139084_0_0_1"/>
<accession>U3JRN6</accession>
<evidence type="ECO:0000313" key="2">
    <source>
        <dbReference type="Proteomes" id="UP000016665"/>
    </source>
</evidence>
<dbReference type="Proteomes" id="UP000016665">
    <property type="component" value="Chromosome 8"/>
</dbReference>
<dbReference type="Pfam" id="PF17741">
    <property type="entry name" value="DUF5578"/>
    <property type="match status" value="1"/>
</dbReference>
<protein>
    <submittedName>
        <fullName evidence="1">Uncharacterized protein</fullName>
    </submittedName>
</protein>
<dbReference type="PANTHER" id="PTHR34258:SF1">
    <property type="entry name" value="ARMADILLO-LIKE HELICAL DOMAIN CONTAINING PROTEIN 1"/>
    <property type="match status" value="1"/>
</dbReference>
<organism evidence="1 2">
    <name type="scientific">Ficedula albicollis</name>
    <name type="common">Collared flycatcher</name>
    <name type="synonym">Muscicapa albicollis</name>
    <dbReference type="NCBI Taxonomy" id="59894"/>
    <lineage>
        <taxon>Eukaryota</taxon>
        <taxon>Metazoa</taxon>
        <taxon>Chordata</taxon>
        <taxon>Craniata</taxon>
        <taxon>Vertebrata</taxon>
        <taxon>Euteleostomi</taxon>
        <taxon>Archelosauria</taxon>
        <taxon>Archosauria</taxon>
        <taxon>Dinosauria</taxon>
        <taxon>Saurischia</taxon>
        <taxon>Theropoda</taxon>
        <taxon>Coelurosauria</taxon>
        <taxon>Aves</taxon>
        <taxon>Neognathae</taxon>
        <taxon>Neoaves</taxon>
        <taxon>Telluraves</taxon>
        <taxon>Australaves</taxon>
        <taxon>Passeriformes</taxon>
        <taxon>Muscicapidae</taxon>
        <taxon>Ficedula</taxon>
    </lineage>
</organism>
<name>U3JRN6_FICAL</name>
<evidence type="ECO:0000313" key="1">
    <source>
        <dbReference type="Ensembl" id="ENSFALP00000005440.2"/>
    </source>
</evidence>
<reference evidence="1" key="3">
    <citation type="submission" date="2025-09" db="UniProtKB">
        <authorList>
            <consortium name="Ensembl"/>
        </authorList>
    </citation>
    <scope>IDENTIFICATION</scope>
</reference>
<keyword evidence="2" id="KW-1185">Reference proteome</keyword>
<dbReference type="Ensembl" id="ENSFALT00000005466.2">
    <property type="protein sequence ID" value="ENSFALP00000005440.2"/>
    <property type="gene ID" value="ENSFALG00000005226.2"/>
</dbReference>
<dbReference type="InterPro" id="IPR041090">
    <property type="entry name" value="DUF5578"/>
</dbReference>
<dbReference type="PANTHER" id="PTHR34258">
    <property type="entry name" value="ARMADILLO-LIKE HELICAL DOMAIN CONTAINING PROTEIN 1"/>
    <property type="match status" value="1"/>
</dbReference>
<sequence length="227" mass="24662">MTPEWDSAQKAAQSCILISFIKSKAEPELELEFPGSQLVSGSPNSVTQDDASISLDTWSHRYLTEFLEIGGVLIPLEILGLNHLNEEDKRECVKLLLLTGDTGKEYKELICESCGMVQALTKFLNASNSAEGKKNTQVLLDSLGQGNPKYQSQDSQGLEAMLLCSPPRPSTGLCRHSGSYVPCVLMEPMLGVLCSVHLEVQYKGRNWTDPGWCGADTGGLGREPLGS</sequence>